<dbReference type="EMBL" id="JACJLT010000103">
    <property type="protein sequence ID" value="MBM6875808.1"/>
    <property type="molecule type" value="Genomic_DNA"/>
</dbReference>
<evidence type="ECO:0000256" key="5">
    <source>
        <dbReference type="ARBA" id="ARBA00022806"/>
    </source>
</evidence>
<keyword evidence="6" id="KW-0269">Exonuclease</keyword>
<dbReference type="Pfam" id="PF12705">
    <property type="entry name" value="PDDEXK_1"/>
    <property type="match status" value="1"/>
</dbReference>
<evidence type="ECO:0000259" key="11">
    <source>
        <dbReference type="Pfam" id="PF13361"/>
    </source>
</evidence>
<evidence type="ECO:0000259" key="10">
    <source>
        <dbReference type="Pfam" id="PF12705"/>
    </source>
</evidence>
<dbReference type="InterPro" id="IPR038726">
    <property type="entry name" value="PDDEXK_AddAB-type"/>
</dbReference>
<dbReference type="SUPFAM" id="SSF52540">
    <property type="entry name" value="P-loop containing nucleoside triphosphate hydrolases"/>
    <property type="match status" value="1"/>
</dbReference>
<keyword evidence="1" id="KW-0540">Nuclease</keyword>
<keyword evidence="2" id="KW-0547">Nucleotide-binding</keyword>
<dbReference type="Gene3D" id="3.90.320.10">
    <property type="match status" value="1"/>
</dbReference>
<feature type="domain" description="UvrD-like helicase C-terminal" evidence="11">
    <location>
        <begin position="79"/>
        <end position="180"/>
    </location>
</feature>
<comment type="caution">
    <text evidence="12">The sequence shown here is derived from an EMBL/GenBank/DDBJ whole genome shotgun (WGS) entry which is preliminary data.</text>
</comment>
<evidence type="ECO:0000256" key="3">
    <source>
        <dbReference type="ARBA" id="ARBA00022763"/>
    </source>
</evidence>
<feature type="non-terminal residue" evidence="12">
    <location>
        <position position="1"/>
    </location>
</feature>
<dbReference type="InterPro" id="IPR014017">
    <property type="entry name" value="DNA_helicase_UvrD-like_C"/>
</dbReference>
<evidence type="ECO:0000256" key="9">
    <source>
        <dbReference type="ARBA" id="ARBA00023204"/>
    </source>
</evidence>
<evidence type="ECO:0000256" key="4">
    <source>
        <dbReference type="ARBA" id="ARBA00022801"/>
    </source>
</evidence>
<organism evidence="12 13">
    <name type="scientific">Fusobacterium mortiferum</name>
    <dbReference type="NCBI Taxonomy" id="850"/>
    <lineage>
        <taxon>Bacteria</taxon>
        <taxon>Fusobacteriati</taxon>
        <taxon>Fusobacteriota</taxon>
        <taxon>Fusobacteriia</taxon>
        <taxon>Fusobacteriales</taxon>
        <taxon>Fusobacteriaceae</taxon>
        <taxon>Fusobacterium</taxon>
    </lineage>
</organism>
<keyword evidence="13" id="KW-1185">Reference proteome</keyword>
<dbReference type="InterPro" id="IPR011335">
    <property type="entry name" value="Restrct_endonuc-II-like"/>
</dbReference>
<dbReference type="SUPFAM" id="SSF52980">
    <property type="entry name" value="Restriction endonuclease-like"/>
    <property type="match status" value="1"/>
</dbReference>
<evidence type="ECO:0000256" key="8">
    <source>
        <dbReference type="ARBA" id="ARBA00023125"/>
    </source>
</evidence>
<dbReference type="Pfam" id="PF13361">
    <property type="entry name" value="UvrD_C"/>
    <property type="match status" value="1"/>
</dbReference>
<keyword evidence="3" id="KW-0227">DNA damage</keyword>
<dbReference type="InterPro" id="IPR011604">
    <property type="entry name" value="PDDEXK-like_dom_sf"/>
</dbReference>
<keyword evidence="8" id="KW-0238">DNA-binding</keyword>
<evidence type="ECO:0000256" key="1">
    <source>
        <dbReference type="ARBA" id="ARBA00022722"/>
    </source>
</evidence>
<protein>
    <submittedName>
        <fullName evidence="12">PD-(D/E)XK nuclease family protein</fullName>
    </submittedName>
</protein>
<proteinExistence type="predicted"/>
<sequence>IQHANEDLDYSFSTVFYELLQFEPFSSWLKDEKIENFREVRNLSILSKLITNFEFLENISVLNQRFIDYFGTSFFLVYLKFLRDGGVNEYEDEKNFAPSGYVSFLTIHQSKGLEFPIVVVGSLDSSPRKQYSDIDEILETEVYRKGNYEPLHLTKDFDFWRLFYTAFSRAQNLLVLSTYEKMGKTKLISPKQHFLDIYKNIPYWREKKVELKDINLAKVKESSLKDTYSFTSDILVYDNCPQEYKFFKEFEFSPVHKQGMIFGTLIHQTIEDINKKALEDGNYNFQRDEIYSWYRENYDGISKSQKSYLAPNVLNAGFDNIMEYVERKNFNEVVEVEKEFTLVKENYILKGVVDLINKKENGYEIIDFKSSKKPSITNDWNRLDIYKKQLEVYKYLLEEQGNKVVGTSLYYTSEKDGSPLINFNLESSSIEKTIGTFDDIVNKIQNKKFKGTSKDKTKCKNCDMRFYCHNGEEK</sequence>
<evidence type="ECO:0000256" key="2">
    <source>
        <dbReference type="ARBA" id="ARBA00022741"/>
    </source>
</evidence>
<evidence type="ECO:0000256" key="6">
    <source>
        <dbReference type="ARBA" id="ARBA00022839"/>
    </source>
</evidence>
<evidence type="ECO:0000313" key="13">
    <source>
        <dbReference type="Proteomes" id="UP000728968"/>
    </source>
</evidence>
<keyword evidence="4" id="KW-0378">Hydrolase</keyword>
<keyword evidence="5" id="KW-0347">Helicase</keyword>
<accession>A0ABS2G4X4</accession>
<dbReference type="Proteomes" id="UP000728968">
    <property type="component" value="Unassembled WGS sequence"/>
</dbReference>
<dbReference type="InterPro" id="IPR027417">
    <property type="entry name" value="P-loop_NTPase"/>
</dbReference>
<dbReference type="Gene3D" id="3.40.50.300">
    <property type="entry name" value="P-loop containing nucleotide triphosphate hydrolases"/>
    <property type="match status" value="1"/>
</dbReference>
<keyword evidence="7" id="KW-0067">ATP-binding</keyword>
<reference evidence="12 13" key="1">
    <citation type="journal article" date="2021" name="Sci. Rep.">
        <title>The distribution of antibiotic resistance genes in chicken gut microbiota commensals.</title>
        <authorList>
            <person name="Juricova H."/>
            <person name="Matiasovicova J."/>
            <person name="Kubasova T."/>
            <person name="Cejkova D."/>
            <person name="Rychlik I."/>
        </authorList>
    </citation>
    <scope>NUCLEOTIDE SEQUENCE [LARGE SCALE GENOMIC DNA]</scope>
    <source>
        <strain evidence="12 13">An425</strain>
    </source>
</reference>
<evidence type="ECO:0000313" key="12">
    <source>
        <dbReference type="EMBL" id="MBM6875808.1"/>
    </source>
</evidence>
<keyword evidence="9" id="KW-0234">DNA repair</keyword>
<name>A0ABS2G4X4_FUSMR</name>
<gene>
    <name evidence="12" type="ORF">H6A04_09125</name>
</gene>
<evidence type="ECO:0000256" key="7">
    <source>
        <dbReference type="ARBA" id="ARBA00022840"/>
    </source>
</evidence>
<dbReference type="RefSeq" id="WP_204716525.1">
    <property type="nucleotide sequence ID" value="NZ_JACJLT010000103.1"/>
</dbReference>
<feature type="domain" description="PD-(D/E)XK endonuclease-like" evidence="10">
    <location>
        <begin position="235"/>
        <end position="469"/>
    </location>
</feature>